<dbReference type="AlphaFoldDB" id="A0A8T0F9T2"/>
<reference evidence="1" key="1">
    <citation type="journal article" date="2020" name="bioRxiv">
        <title>Chromosome-level reference genome of the European wasp spider Argiope bruennichi: a resource for studies on range expansion and evolutionary adaptation.</title>
        <authorList>
            <person name="Sheffer M.M."/>
            <person name="Hoppe A."/>
            <person name="Krehenwinkel H."/>
            <person name="Uhl G."/>
            <person name="Kuss A.W."/>
            <person name="Jensen L."/>
            <person name="Jensen C."/>
            <person name="Gillespie R.G."/>
            <person name="Hoff K.J."/>
            <person name="Prost S."/>
        </authorList>
    </citation>
    <scope>NUCLEOTIDE SEQUENCE</scope>
</reference>
<keyword evidence="2" id="KW-1185">Reference proteome</keyword>
<dbReference type="EMBL" id="JABXBU010000015">
    <property type="protein sequence ID" value="KAF8787641.1"/>
    <property type="molecule type" value="Genomic_DNA"/>
</dbReference>
<reference evidence="1" key="2">
    <citation type="submission" date="2020-06" db="EMBL/GenBank/DDBJ databases">
        <authorList>
            <person name="Sheffer M."/>
        </authorList>
    </citation>
    <scope>NUCLEOTIDE SEQUENCE</scope>
</reference>
<evidence type="ECO:0000313" key="1">
    <source>
        <dbReference type="EMBL" id="KAF8787641.1"/>
    </source>
</evidence>
<accession>A0A8T0F9T2</accession>
<sequence length="147" mass="15285">MLALPAACSSWIRCSIAAAANPSPPSPTVLLPEWSHHCNGIPHAKGLAAPVATVSTQEPPSTRSPCRPNCRSYCCCAPGGPRYGLVSRQWCHHGNGILANALVAGHGLAAPAPLSIWKWSSRSPYGLGSEARSCLQPLCLGLGKAIL</sequence>
<organism evidence="1 2">
    <name type="scientific">Argiope bruennichi</name>
    <name type="common">Wasp spider</name>
    <name type="synonym">Aranea bruennichi</name>
    <dbReference type="NCBI Taxonomy" id="94029"/>
    <lineage>
        <taxon>Eukaryota</taxon>
        <taxon>Metazoa</taxon>
        <taxon>Ecdysozoa</taxon>
        <taxon>Arthropoda</taxon>
        <taxon>Chelicerata</taxon>
        <taxon>Arachnida</taxon>
        <taxon>Araneae</taxon>
        <taxon>Araneomorphae</taxon>
        <taxon>Entelegynae</taxon>
        <taxon>Araneoidea</taxon>
        <taxon>Araneidae</taxon>
        <taxon>Argiope</taxon>
    </lineage>
</organism>
<dbReference type="Proteomes" id="UP000807504">
    <property type="component" value="Unassembled WGS sequence"/>
</dbReference>
<gene>
    <name evidence="1" type="ORF">HNY73_009219</name>
</gene>
<name>A0A8T0F9T2_ARGBR</name>
<protein>
    <submittedName>
        <fullName evidence="1">Uncharacterized protein</fullName>
    </submittedName>
</protein>
<proteinExistence type="predicted"/>
<evidence type="ECO:0000313" key="2">
    <source>
        <dbReference type="Proteomes" id="UP000807504"/>
    </source>
</evidence>
<comment type="caution">
    <text evidence="1">The sequence shown here is derived from an EMBL/GenBank/DDBJ whole genome shotgun (WGS) entry which is preliminary data.</text>
</comment>